<name>A0A0F7SAA2_9BASI</name>
<dbReference type="Proteomes" id="UP000242770">
    <property type="component" value="Unassembled WGS sequence"/>
</dbReference>
<gene>
    <name evidence="2" type="primary">SSCI37820.1</name>
</gene>
<organism evidence="2 3">
    <name type="scientific">Sporisorium scitamineum</name>
    <dbReference type="NCBI Taxonomy" id="49012"/>
    <lineage>
        <taxon>Eukaryota</taxon>
        <taxon>Fungi</taxon>
        <taxon>Dikarya</taxon>
        <taxon>Basidiomycota</taxon>
        <taxon>Ustilaginomycotina</taxon>
        <taxon>Ustilaginomycetes</taxon>
        <taxon>Ustilaginales</taxon>
        <taxon>Ustilaginaceae</taxon>
        <taxon>Sporisorium</taxon>
    </lineage>
</organism>
<proteinExistence type="predicted"/>
<evidence type="ECO:0000313" key="2">
    <source>
        <dbReference type="EMBL" id="CDW97715.1"/>
    </source>
</evidence>
<evidence type="ECO:0000256" key="1">
    <source>
        <dbReference type="SAM" id="MobiDB-lite"/>
    </source>
</evidence>
<evidence type="ECO:0000313" key="3">
    <source>
        <dbReference type="Proteomes" id="UP000242770"/>
    </source>
</evidence>
<accession>A0A0F7SAA2</accession>
<sequence>MHDNEGGNGVMSETKVSPKATQAGISPDVGNQEG</sequence>
<dbReference type="EMBL" id="CCFA01002176">
    <property type="protein sequence ID" value="CDW97715.1"/>
    <property type="molecule type" value="Genomic_DNA"/>
</dbReference>
<feature type="region of interest" description="Disordered" evidence="1">
    <location>
        <begin position="1"/>
        <end position="34"/>
    </location>
</feature>
<keyword evidence="3" id="KW-1185">Reference proteome</keyword>
<reference evidence="3" key="1">
    <citation type="submission" date="2014-06" db="EMBL/GenBank/DDBJ databases">
        <authorList>
            <person name="Berkman P.J."/>
        </authorList>
    </citation>
    <scope>NUCLEOTIDE SEQUENCE [LARGE SCALE GENOMIC DNA]</scope>
</reference>
<dbReference type="AlphaFoldDB" id="A0A0F7SAA2"/>
<protein>
    <submittedName>
        <fullName evidence="2">Uncharacterized protein</fullName>
    </submittedName>
</protein>